<dbReference type="InterPro" id="IPR002110">
    <property type="entry name" value="Ankyrin_rpt"/>
</dbReference>
<evidence type="ECO:0000256" key="4">
    <source>
        <dbReference type="SAM" id="SignalP"/>
    </source>
</evidence>
<evidence type="ECO:0000256" key="1">
    <source>
        <dbReference type="ARBA" id="ARBA00022737"/>
    </source>
</evidence>
<feature type="repeat" description="ANK" evidence="3">
    <location>
        <begin position="141"/>
        <end position="173"/>
    </location>
</feature>
<keyword evidence="1" id="KW-0677">Repeat</keyword>
<dbReference type="PANTHER" id="PTHR24198">
    <property type="entry name" value="ANKYRIN REPEAT AND PROTEIN KINASE DOMAIN-CONTAINING PROTEIN"/>
    <property type="match status" value="1"/>
</dbReference>
<organism evidence="5">
    <name type="scientific">Spongospora subterranea</name>
    <dbReference type="NCBI Taxonomy" id="70186"/>
    <lineage>
        <taxon>Eukaryota</taxon>
        <taxon>Sar</taxon>
        <taxon>Rhizaria</taxon>
        <taxon>Endomyxa</taxon>
        <taxon>Phytomyxea</taxon>
        <taxon>Plasmodiophorida</taxon>
        <taxon>Plasmodiophoridae</taxon>
        <taxon>Spongospora</taxon>
    </lineage>
</organism>
<reference evidence="5" key="1">
    <citation type="submission" date="2015-04" db="EMBL/GenBank/DDBJ databases">
        <title>The genome sequence of the plant pathogenic Rhizarian Plasmodiophora brassicae reveals insights in its biotrophic life cycle and the origin of chitin synthesis.</title>
        <authorList>
            <person name="Schwelm A."/>
            <person name="Fogelqvist J."/>
            <person name="Knaust A."/>
            <person name="Julke S."/>
            <person name="Lilja T."/>
            <person name="Dhandapani V."/>
            <person name="Bonilla-Rosso G."/>
            <person name="Karlsson M."/>
            <person name="Shevchenko A."/>
            <person name="Choi S.R."/>
            <person name="Kim H.G."/>
            <person name="Park J.Y."/>
            <person name="Lim Y.P."/>
            <person name="Ludwig-Muller J."/>
            <person name="Dixelius C."/>
        </authorList>
    </citation>
    <scope>NUCLEOTIDE SEQUENCE</scope>
    <source>
        <tissue evidence="5">Potato root galls</tissue>
    </source>
</reference>
<dbReference type="SMART" id="SM00248">
    <property type="entry name" value="ANK"/>
    <property type="match status" value="3"/>
</dbReference>
<dbReference type="PANTHER" id="PTHR24198:SF165">
    <property type="entry name" value="ANKYRIN REPEAT-CONTAINING PROTEIN-RELATED"/>
    <property type="match status" value="1"/>
</dbReference>
<dbReference type="PROSITE" id="PS50297">
    <property type="entry name" value="ANK_REP_REGION"/>
    <property type="match status" value="1"/>
</dbReference>
<dbReference type="PROSITE" id="PS50088">
    <property type="entry name" value="ANK_REPEAT"/>
    <property type="match status" value="1"/>
</dbReference>
<evidence type="ECO:0000313" key="5">
    <source>
        <dbReference type="EMBL" id="CRZ05661.1"/>
    </source>
</evidence>
<dbReference type="Gene3D" id="1.25.40.20">
    <property type="entry name" value="Ankyrin repeat-containing domain"/>
    <property type="match status" value="2"/>
</dbReference>
<dbReference type="SUPFAM" id="SSF48403">
    <property type="entry name" value="Ankyrin repeat"/>
    <property type="match status" value="1"/>
</dbReference>
<protein>
    <submittedName>
        <fullName evidence="5">Uncharacterized protein</fullName>
    </submittedName>
</protein>
<dbReference type="InterPro" id="IPR036770">
    <property type="entry name" value="Ankyrin_rpt-contain_sf"/>
</dbReference>
<evidence type="ECO:0000256" key="2">
    <source>
        <dbReference type="ARBA" id="ARBA00023043"/>
    </source>
</evidence>
<dbReference type="EMBL" id="HACM01005219">
    <property type="protein sequence ID" value="CRZ05661.1"/>
    <property type="molecule type" value="Transcribed_RNA"/>
</dbReference>
<feature type="non-terminal residue" evidence="5">
    <location>
        <position position="190"/>
    </location>
</feature>
<feature type="signal peptide" evidence="4">
    <location>
        <begin position="1"/>
        <end position="25"/>
    </location>
</feature>
<keyword evidence="2 3" id="KW-0040">ANK repeat</keyword>
<sequence length="190" mass="21010">MLRQWHKELLILLMSGIVFYTPILAGEPLQTNTLPVNGADTFTSTSSRGDTPLARAIKYGQIDNINIICQEFPTAINSVDRNGETPIFNAVRSKLVEVVECVLKYRAAVHEEADGLDSNGPNPADRTSTHIANIIDAINKRGDTPMIVAAYHRYWDIVQFFLKKGADPMISTSWGDSLLHTVTRNGQIDA</sequence>
<keyword evidence="4" id="KW-0732">Signal</keyword>
<evidence type="ECO:0000256" key="3">
    <source>
        <dbReference type="PROSITE-ProRule" id="PRU00023"/>
    </source>
</evidence>
<name>A0A0H5QVM4_9EUKA</name>
<feature type="chain" id="PRO_5005223651" evidence="4">
    <location>
        <begin position="26"/>
        <end position="190"/>
    </location>
</feature>
<dbReference type="AlphaFoldDB" id="A0A0H5QVM4"/>
<proteinExistence type="predicted"/>
<accession>A0A0H5QVM4</accession>
<dbReference type="Pfam" id="PF12796">
    <property type="entry name" value="Ank_2"/>
    <property type="match status" value="1"/>
</dbReference>
<dbReference type="Pfam" id="PF13857">
    <property type="entry name" value="Ank_5"/>
    <property type="match status" value="1"/>
</dbReference>